<dbReference type="FunFam" id="3.40.630.10:FF:000005">
    <property type="entry name" value="Succinyl-diaminopimelate desuccinylase"/>
    <property type="match status" value="1"/>
</dbReference>
<sequence length="375" mass="41745">MYCPVIDLVKQLVRCPSLSPDDAGCQPILIDRLQAMGFTIELINIGNTFNFWASRGKGKTLVFAGHTDVAPVGDIKRWLYSPFEPCTKNGMLFGRGTADMKGSLAAMIVAAERFVQSYPQHRGRLAFLITSDEEGCSINGTVKVVERLMERNECIDYCLVGEPSSNEKVGDVIKNGRRGSLTANLFVHGIQGHVAYPHVANNPIHRIVPILHQLINIKWDRGNSFFSPTSMQIANIQAGVGSNNTIPDNCFAQFNFRFNTQVSSSIIQSRVEDILNQNQVNYSIQWDIIRHPFLTKQGNLLHEVVNAIKHYSKITPKTLTTGGTSDGYFMAKMGAEVVELGPVNTTIHKINECVKESDLKILSFIYQRIMEKLVA</sequence>
<keyword evidence="13 16" id="KW-0170">Cobalt</keyword>
<keyword evidence="9 16" id="KW-0378">Hydrolase</keyword>
<feature type="binding site" evidence="16">
    <location>
        <position position="99"/>
    </location>
    <ligand>
        <name>Zn(2+)</name>
        <dbReference type="ChEBI" id="CHEBI:29105"/>
        <label>2</label>
    </ligand>
</feature>
<comment type="catalytic activity">
    <reaction evidence="15 16">
        <text>N-succinyl-(2S,6S)-2,6-diaminopimelate + H2O = (2S,6S)-2,6-diaminopimelate + succinate</text>
        <dbReference type="Rhea" id="RHEA:22608"/>
        <dbReference type="ChEBI" id="CHEBI:15377"/>
        <dbReference type="ChEBI" id="CHEBI:30031"/>
        <dbReference type="ChEBI" id="CHEBI:57609"/>
        <dbReference type="ChEBI" id="CHEBI:58087"/>
        <dbReference type="EC" id="3.5.1.18"/>
    </reaction>
</comment>
<evidence type="ECO:0000256" key="16">
    <source>
        <dbReference type="HAMAP-Rule" id="MF_01690"/>
    </source>
</evidence>
<feature type="binding site" evidence="16">
    <location>
        <position position="162"/>
    </location>
    <ligand>
        <name>Zn(2+)</name>
        <dbReference type="ChEBI" id="CHEBI:29105"/>
        <label>1</label>
    </ligand>
</feature>
<evidence type="ECO:0000256" key="10">
    <source>
        <dbReference type="ARBA" id="ARBA00022833"/>
    </source>
</evidence>
<dbReference type="Proteomes" id="UP000294441">
    <property type="component" value="Chromosome 1"/>
</dbReference>
<dbReference type="GO" id="GO:0009014">
    <property type="term" value="F:succinyl-diaminopimelate desuccinylase activity"/>
    <property type="evidence" value="ECO:0007669"/>
    <property type="project" value="UniProtKB-UniRule"/>
</dbReference>
<evidence type="ECO:0000256" key="2">
    <source>
        <dbReference type="ARBA" id="ARBA00005130"/>
    </source>
</evidence>
<dbReference type="InterPro" id="IPR011650">
    <property type="entry name" value="Peptidase_M20_dimer"/>
</dbReference>
<feature type="binding site" evidence="16">
    <location>
        <position position="348"/>
    </location>
    <ligand>
        <name>Zn(2+)</name>
        <dbReference type="ChEBI" id="CHEBI:29105"/>
        <label>2</label>
    </ligand>
</feature>
<evidence type="ECO:0000256" key="13">
    <source>
        <dbReference type="ARBA" id="ARBA00023285"/>
    </source>
</evidence>
<organism evidence="18 19">
    <name type="scientific">Candidatus Erwinia haradaeae</name>
    <dbReference type="NCBI Taxonomy" id="1922217"/>
    <lineage>
        <taxon>Bacteria</taxon>
        <taxon>Pseudomonadati</taxon>
        <taxon>Pseudomonadota</taxon>
        <taxon>Gammaproteobacteria</taxon>
        <taxon>Enterobacterales</taxon>
        <taxon>Erwiniaceae</taxon>
        <taxon>Erwinia</taxon>
    </lineage>
</organism>
<gene>
    <name evidence="16 18" type="primary">dapE</name>
    <name evidence="18" type="ORF">ERCICURV3402_290</name>
</gene>
<evidence type="ECO:0000256" key="4">
    <source>
        <dbReference type="ARBA" id="ARBA00011738"/>
    </source>
</evidence>
<evidence type="ECO:0000256" key="14">
    <source>
        <dbReference type="ARBA" id="ARBA00031891"/>
    </source>
</evidence>
<protein>
    <recommendedName>
        <fullName evidence="6 16">Succinyl-diaminopimelate desuccinylase</fullName>
        <shortName evidence="16">SDAP desuccinylase</shortName>
        <ecNumber evidence="5 16">3.5.1.18</ecNumber>
    </recommendedName>
    <alternativeName>
        <fullName evidence="14 16">N-succinyl-LL-2,6-diaminoheptanedioate amidohydrolase</fullName>
    </alternativeName>
</protein>
<dbReference type="AlphaFoldDB" id="A0A451D8D8"/>
<dbReference type="Pfam" id="PF01546">
    <property type="entry name" value="Peptidase_M20"/>
    <property type="match status" value="1"/>
</dbReference>
<keyword evidence="10 16" id="KW-0862">Zinc</keyword>
<dbReference type="NCBIfam" id="TIGR01246">
    <property type="entry name" value="dapE_proteo"/>
    <property type="match status" value="1"/>
</dbReference>
<keyword evidence="8 16" id="KW-0479">Metal-binding</keyword>
<feature type="domain" description="Peptidase M20 dimerisation" evidence="17">
    <location>
        <begin position="175"/>
        <end position="282"/>
    </location>
</feature>
<proteinExistence type="inferred from homology"/>
<evidence type="ECO:0000256" key="8">
    <source>
        <dbReference type="ARBA" id="ARBA00022723"/>
    </source>
</evidence>
<feature type="binding site" evidence="16">
    <location>
        <position position="66"/>
    </location>
    <ligand>
        <name>Zn(2+)</name>
        <dbReference type="ChEBI" id="CHEBI:29105"/>
        <label>1</label>
    </ligand>
</feature>
<feature type="active site" description="Proton acceptor" evidence="16">
    <location>
        <position position="133"/>
    </location>
</feature>
<evidence type="ECO:0000313" key="19">
    <source>
        <dbReference type="Proteomes" id="UP000294441"/>
    </source>
</evidence>
<evidence type="ECO:0000256" key="5">
    <source>
        <dbReference type="ARBA" id="ARBA00011921"/>
    </source>
</evidence>
<evidence type="ECO:0000256" key="9">
    <source>
        <dbReference type="ARBA" id="ARBA00022801"/>
    </source>
</evidence>
<dbReference type="GO" id="GO:0008270">
    <property type="term" value="F:zinc ion binding"/>
    <property type="evidence" value="ECO:0007669"/>
    <property type="project" value="UniProtKB-UniRule"/>
</dbReference>
<evidence type="ECO:0000256" key="7">
    <source>
        <dbReference type="ARBA" id="ARBA00022605"/>
    </source>
</evidence>
<dbReference type="PANTHER" id="PTHR43808:SF31">
    <property type="entry name" value="N-ACETYL-L-CITRULLINE DEACETYLASE"/>
    <property type="match status" value="1"/>
</dbReference>
<accession>A0A451D8D8</accession>
<evidence type="ECO:0000313" key="18">
    <source>
        <dbReference type="EMBL" id="VFP81964.1"/>
    </source>
</evidence>
<dbReference type="SUPFAM" id="SSF53187">
    <property type="entry name" value="Zn-dependent exopeptidases"/>
    <property type="match status" value="1"/>
</dbReference>
<dbReference type="InterPro" id="IPR036264">
    <property type="entry name" value="Bact_exopeptidase_dim_dom"/>
</dbReference>
<comment type="subunit">
    <text evidence="4 16">Homodimer.</text>
</comment>
<keyword evidence="11 16" id="KW-0220">Diaminopimelate biosynthesis</keyword>
<reference evidence="18 19" key="1">
    <citation type="submission" date="2019-02" db="EMBL/GenBank/DDBJ databases">
        <authorList>
            <person name="Manzano-Marin A."/>
            <person name="Manzano-Marin A."/>
        </authorList>
    </citation>
    <scope>NUCLEOTIDE SEQUENCE [LARGE SCALE GENOMIC DNA]</scope>
    <source>
        <strain evidence="18 19">ErCicurvipes</strain>
    </source>
</reference>
<feature type="binding site" evidence="16">
    <location>
        <position position="134"/>
    </location>
    <ligand>
        <name>Zn(2+)</name>
        <dbReference type="ChEBI" id="CHEBI:29105"/>
        <label>2</label>
    </ligand>
</feature>
<dbReference type="EMBL" id="LR217713">
    <property type="protein sequence ID" value="VFP81964.1"/>
    <property type="molecule type" value="Genomic_DNA"/>
</dbReference>
<dbReference type="RefSeq" id="WP_157992583.1">
    <property type="nucleotide sequence ID" value="NZ_LR217713.1"/>
</dbReference>
<evidence type="ECO:0000256" key="12">
    <source>
        <dbReference type="ARBA" id="ARBA00023154"/>
    </source>
</evidence>
<evidence type="ECO:0000256" key="15">
    <source>
        <dbReference type="ARBA" id="ARBA00051301"/>
    </source>
</evidence>
<evidence type="ECO:0000256" key="1">
    <source>
        <dbReference type="ARBA" id="ARBA00001941"/>
    </source>
</evidence>
<keyword evidence="7 16" id="KW-0028">Amino-acid biosynthesis</keyword>
<evidence type="ECO:0000256" key="11">
    <source>
        <dbReference type="ARBA" id="ARBA00022915"/>
    </source>
</evidence>
<dbReference type="GO" id="GO:0009089">
    <property type="term" value="P:lysine biosynthetic process via diaminopimelate"/>
    <property type="evidence" value="ECO:0007669"/>
    <property type="project" value="UniProtKB-UniRule"/>
</dbReference>
<dbReference type="HAMAP" id="MF_01690">
    <property type="entry name" value="DapE"/>
    <property type="match status" value="1"/>
</dbReference>
<comment type="cofactor">
    <cofactor evidence="16">
        <name>Zn(2+)</name>
        <dbReference type="ChEBI" id="CHEBI:29105"/>
    </cofactor>
    <cofactor evidence="16">
        <name>Co(2+)</name>
        <dbReference type="ChEBI" id="CHEBI:48828"/>
    </cofactor>
    <text evidence="16">Binds 2 Zn(2+) or Co(2+) ions per subunit.</text>
</comment>
<dbReference type="NCBIfam" id="NF009557">
    <property type="entry name" value="PRK13009.1"/>
    <property type="match status" value="1"/>
</dbReference>
<dbReference type="SUPFAM" id="SSF55031">
    <property type="entry name" value="Bacterial exopeptidase dimerisation domain"/>
    <property type="match status" value="1"/>
</dbReference>
<dbReference type="GO" id="GO:0006526">
    <property type="term" value="P:L-arginine biosynthetic process"/>
    <property type="evidence" value="ECO:0007669"/>
    <property type="project" value="TreeGrafter"/>
</dbReference>
<dbReference type="GO" id="GO:0008777">
    <property type="term" value="F:acetylornithine deacetylase activity"/>
    <property type="evidence" value="ECO:0007669"/>
    <property type="project" value="TreeGrafter"/>
</dbReference>
<feature type="binding site" evidence="16">
    <location>
        <position position="99"/>
    </location>
    <ligand>
        <name>Zn(2+)</name>
        <dbReference type="ChEBI" id="CHEBI:29105"/>
        <label>1</label>
    </ligand>
</feature>
<dbReference type="Gene3D" id="3.40.630.10">
    <property type="entry name" value="Zn peptidases"/>
    <property type="match status" value="2"/>
</dbReference>
<dbReference type="CDD" id="cd03891">
    <property type="entry name" value="M20_DapE_proteobac"/>
    <property type="match status" value="1"/>
</dbReference>
<dbReference type="FunFam" id="3.30.70.360:FF:000011">
    <property type="entry name" value="Succinyl-diaminopimelate desuccinylase"/>
    <property type="match status" value="1"/>
</dbReference>
<dbReference type="UniPathway" id="UPA00034">
    <property type="reaction ID" value="UER00021"/>
</dbReference>
<dbReference type="Pfam" id="PF07687">
    <property type="entry name" value="M20_dimer"/>
    <property type="match status" value="1"/>
</dbReference>
<evidence type="ECO:0000259" key="17">
    <source>
        <dbReference type="Pfam" id="PF07687"/>
    </source>
</evidence>
<evidence type="ECO:0000256" key="3">
    <source>
        <dbReference type="ARBA" id="ARBA00006746"/>
    </source>
</evidence>
<comment type="similarity">
    <text evidence="3 16">Belongs to the peptidase M20A family. DapE subfamily.</text>
</comment>
<dbReference type="InterPro" id="IPR002933">
    <property type="entry name" value="Peptidase_M20"/>
</dbReference>
<comment type="function">
    <text evidence="16">Catalyzes the hydrolysis of N-succinyl-L,L-diaminopimelic acid (SDAP), forming succinate and LL-2,6-diaminopimelate (DAP), an intermediate involved in the bacterial biosynthesis of lysine and meso-diaminopimelic acid, an essential component of bacterial cell walls.</text>
</comment>
<evidence type="ECO:0000256" key="6">
    <source>
        <dbReference type="ARBA" id="ARBA00022391"/>
    </source>
</evidence>
<dbReference type="GeneID" id="66304568"/>
<name>A0A451D8D8_9GAMM</name>
<dbReference type="GO" id="GO:0019877">
    <property type="term" value="P:diaminopimelate biosynthetic process"/>
    <property type="evidence" value="ECO:0007669"/>
    <property type="project" value="UniProtKB-UniRule"/>
</dbReference>
<dbReference type="EC" id="3.5.1.18" evidence="5 16"/>
<dbReference type="PANTHER" id="PTHR43808">
    <property type="entry name" value="ACETYLORNITHINE DEACETYLASE"/>
    <property type="match status" value="1"/>
</dbReference>
<comment type="pathway">
    <text evidence="2 16">Amino-acid biosynthesis; L-lysine biosynthesis via DAP pathway; LL-2,6-diaminopimelate from (S)-tetrahydrodipicolinate (succinylase route): step 3/3.</text>
</comment>
<dbReference type="OrthoDB" id="9809784at2"/>
<keyword evidence="12 16" id="KW-0457">Lysine biosynthesis</keyword>
<comment type="cofactor">
    <cofactor evidence="1">
        <name>Co(2+)</name>
        <dbReference type="ChEBI" id="CHEBI:48828"/>
    </cofactor>
</comment>
<feature type="active site" evidence="16">
    <location>
        <position position="68"/>
    </location>
</feature>
<dbReference type="InterPro" id="IPR005941">
    <property type="entry name" value="DapE_proteobac"/>
</dbReference>
<dbReference type="GO" id="GO:0050897">
    <property type="term" value="F:cobalt ion binding"/>
    <property type="evidence" value="ECO:0007669"/>
    <property type="project" value="UniProtKB-UniRule"/>
</dbReference>
<dbReference type="InterPro" id="IPR050072">
    <property type="entry name" value="Peptidase_M20A"/>
</dbReference>